<dbReference type="EMBL" id="CP000301">
    <property type="protein sequence ID" value="ABD89608.1"/>
    <property type="molecule type" value="Genomic_DNA"/>
</dbReference>
<evidence type="ECO:0000256" key="3">
    <source>
        <dbReference type="ARBA" id="ARBA00021903"/>
    </source>
</evidence>
<feature type="transmembrane region" description="Helical" evidence="8">
    <location>
        <begin position="55"/>
        <end position="73"/>
    </location>
</feature>
<feature type="transmembrane region" description="Helical" evidence="8">
    <location>
        <begin position="80"/>
        <end position="96"/>
    </location>
</feature>
<organism evidence="9">
    <name type="scientific">Rhodopseudomonas palustris (strain BisB18)</name>
    <dbReference type="NCBI Taxonomy" id="316056"/>
    <lineage>
        <taxon>Bacteria</taxon>
        <taxon>Pseudomonadati</taxon>
        <taxon>Pseudomonadota</taxon>
        <taxon>Alphaproteobacteria</taxon>
        <taxon>Hyphomicrobiales</taxon>
        <taxon>Nitrobacteraceae</taxon>
        <taxon>Rhodopseudomonas</taxon>
    </lineage>
</organism>
<evidence type="ECO:0000256" key="7">
    <source>
        <dbReference type="ARBA" id="ARBA00023136"/>
    </source>
</evidence>
<evidence type="ECO:0000256" key="4">
    <source>
        <dbReference type="ARBA" id="ARBA00022475"/>
    </source>
</evidence>
<reference evidence="9" key="1">
    <citation type="submission" date="2006-03" db="EMBL/GenBank/DDBJ databases">
        <title>Complete sequence of Rhodopseudomonas palustris BisB18.</title>
        <authorList>
            <consortium name="US DOE Joint Genome Institute"/>
            <person name="Copeland A."/>
            <person name="Lucas S."/>
            <person name="Lapidus A."/>
            <person name="Barry K."/>
            <person name="Detter J.C."/>
            <person name="Glavina del Rio T."/>
            <person name="Hammon N."/>
            <person name="Israni S."/>
            <person name="Dalin E."/>
            <person name="Tice H."/>
            <person name="Pitluck S."/>
            <person name="Chain P."/>
            <person name="Malfatti S."/>
            <person name="Shin M."/>
            <person name="Vergez L."/>
            <person name="Schmutz J."/>
            <person name="Larimer F."/>
            <person name="Land M."/>
            <person name="Hauser L."/>
            <person name="Pelletier D.A."/>
            <person name="Kyrpides N."/>
            <person name="Anderson I."/>
            <person name="Oda Y."/>
            <person name="Harwood C.S."/>
            <person name="Richardson P."/>
        </authorList>
    </citation>
    <scope>NUCLEOTIDE SEQUENCE [LARGE SCALE GENOMIC DNA]</scope>
    <source>
        <strain evidence="9">BisB18</strain>
    </source>
</reference>
<dbReference type="GO" id="GO:0005886">
    <property type="term" value="C:plasma membrane"/>
    <property type="evidence" value="ECO:0007669"/>
    <property type="project" value="UniProtKB-SubCell"/>
</dbReference>
<dbReference type="AlphaFoldDB" id="Q20Z28"/>
<dbReference type="eggNOG" id="COG3223">
    <property type="taxonomic scope" value="Bacteria"/>
</dbReference>
<keyword evidence="6 8" id="KW-1133">Transmembrane helix</keyword>
<dbReference type="HOGENOM" id="CLU_120472_3_0_5"/>
<name>Q20Z28_RHOPB</name>
<dbReference type="OrthoDB" id="9792470at2"/>
<evidence type="ECO:0000256" key="2">
    <source>
        <dbReference type="ARBA" id="ARBA00005632"/>
    </source>
</evidence>
<dbReference type="KEGG" id="rpc:RPC_4082"/>
<evidence type="ECO:0000256" key="8">
    <source>
        <dbReference type="SAM" id="Phobius"/>
    </source>
</evidence>
<comment type="subcellular location">
    <subcellularLocation>
        <location evidence="1">Cell inner membrane</location>
        <topology evidence="1">Multi-pass membrane protein</topology>
    </subcellularLocation>
</comment>
<protein>
    <recommendedName>
        <fullName evidence="3">Protein PsiE</fullName>
    </recommendedName>
</protein>
<gene>
    <name evidence="9" type="ordered locus">RPC_4082</name>
</gene>
<dbReference type="GO" id="GO:0016036">
    <property type="term" value="P:cellular response to phosphate starvation"/>
    <property type="evidence" value="ECO:0007669"/>
    <property type="project" value="InterPro"/>
</dbReference>
<feature type="transmembrane region" description="Helical" evidence="8">
    <location>
        <begin position="108"/>
        <end position="126"/>
    </location>
</feature>
<keyword evidence="5 8" id="KW-0812">Transmembrane</keyword>
<dbReference type="InterPro" id="IPR009315">
    <property type="entry name" value="P_starv_induced_PsiE"/>
</dbReference>
<proteinExistence type="inferred from homology"/>
<evidence type="ECO:0000313" key="9">
    <source>
        <dbReference type="EMBL" id="ABD89608.1"/>
    </source>
</evidence>
<evidence type="ECO:0000256" key="1">
    <source>
        <dbReference type="ARBA" id="ARBA00004429"/>
    </source>
</evidence>
<accession>Q20Z28</accession>
<dbReference type="InterPro" id="IPR020948">
    <property type="entry name" value="P_starv_induced_PsiE-like"/>
</dbReference>
<dbReference type="Pfam" id="PF06146">
    <property type="entry name" value="PsiE"/>
    <property type="match status" value="1"/>
</dbReference>
<dbReference type="PIRSF" id="PIRSF029598">
    <property type="entry name" value="PsiE"/>
    <property type="match status" value="1"/>
</dbReference>
<dbReference type="PANTHER" id="PTHR37819:SF1">
    <property type="entry name" value="PROTEIN PSIE"/>
    <property type="match status" value="1"/>
</dbReference>
<comment type="similarity">
    <text evidence="2">Belongs to the PsiE family.</text>
</comment>
<sequence length="144" mass="15902">MMDMPTPAPKTMPLMRRVIQQLENVFLVVIGGFAVVAMAQEVYETARGMRVALQDLLLMFIYVEVLAMVGVYYESKKIPITLPLFIAITALARLLILQGKDQPPQNLLYESGAILILAIACAVISYRPARSFKAGEIDNSDAGR</sequence>
<dbReference type="RefSeq" id="WP_011474489.1">
    <property type="nucleotide sequence ID" value="NC_007925.1"/>
</dbReference>
<dbReference type="STRING" id="316056.RPC_4082"/>
<evidence type="ECO:0000256" key="5">
    <source>
        <dbReference type="ARBA" id="ARBA00022692"/>
    </source>
</evidence>
<evidence type="ECO:0000256" key="6">
    <source>
        <dbReference type="ARBA" id="ARBA00022989"/>
    </source>
</evidence>
<keyword evidence="7 8" id="KW-0472">Membrane</keyword>
<dbReference type="PANTHER" id="PTHR37819">
    <property type="entry name" value="PROTEIN PSIE"/>
    <property type="match status" value="1"/>
</dbReference>
<keyword evidence="4" id="KW-1003">Cell membrane</keyword>